<keyword evidence="2" id="KW-1185">Reference proteome</keyword>
<dbReference type="EMBL" id="CP132302">
    <property type="protein sequence ID" value="WLR96570.1"/>
    <property type="molecule type" value="Genomic_DNA"/>
</dbReference>
<evidence type="ECO:0000313" key="2">
    <source>
        <dbReference type="Proteomes" id="UP001234585"/>
    </source>
</evidence>
<evidence type="ECO:0000313" key="1">
    <source>
        <dbReference type="EMBL" id="WLR96570.1"/>
    </source>
</evidence>
<sequence>MNKQPTSKIEPLRKLIADSIANQPHELDGFLWAAHPQEWYCSELGISKETLRRWISKPPFVRQVKQIDGRNMTLLREGEPGPITHRHIANIMSNIFRKKFDKPVTRKEYGCLIGLAETWPDGEQVEIFKTVLADWQSFMSGVHCIIMEMQDAGEDVVKRFYSFPSISVMRRFSDVALELHLMKVQASIKAASKPLTIDHLDICPF</sequence>
<accession>A0AA50CHD4</accession>
<dbReference type="AlphaFoldDB" id="A0AA50CHD4"/>
<reference evidence="1 2" key="1">
    <citation type="submission" date="2023-08" db="EMBL/GenBank/DDBJ databases">
        <title>Pathogen: clinical or host-associated sample.</title>
        <authorList>
            <person name="Hergert J."/>
            <person name="Casey R."/>
            <person name="Wagner J."/>
            <person name="Young E.L."/>
            <person name="Oakeson K.F."/>
        </authorList>
    </citation>
    <scope>NUCLEOTIDE SEQUENCE [LARGE SCALE GENOMIC DNA]</scope>
    <source>
        <strain evidence="1 2">1760953</strain>
    </source>
</reference>
<dbReference type="Proteomes" id="UP001234585">
    <property type="component" value="Chromosome"/>
</dbReference>
<name>A0AA50CHD4_9HYPH</name>
<proteinExistence type="predicted"/>
<organism evidence="1 2">
    <name type="scientific">Shinella sumterensis</name>
    <dbReference type="NCBI Taxonomy" id="1967501"/>
    <lineage>
        <taxon>Bacteria</taxon>
        <taxon>Pseudomonadati</taxon>
        <taxon>Pseudomonadota</taxon>
        <taxon>Alphaproteobacteria</taxon>
        <taxon>Hyphomicrobiales</taxon>
        <taxon>Rhizobiaceae</taxon>
        <taxon>Shinella</taxon>
    </lineage>
</organism>
<dbReference type="RefSeq" id="WP_306036859.1">
    <property type="nucleotide sequence ID" value="NZ_CP132302.1"/>
</dbReference>
<protein>
    <submittedName>
        <fullName evidence="1">Uncharacterized protein</fullName>
    </submittedName>
</protein>
<gene>
    <name evidence="1" type="ORF">Q9313_12745</name>
</gene>